<keyword evidence="12" id="KW-0808">Transferase</keyword>
<sequence>MGIAIGYFLLASATIATTRFGNGVAFIWIANAWLLAELSITTRRDWAFPIMACALASTVATTLFGFGLHYALPLAFINMSEAIVGALILRFLKPSATKFDSLDAMFAFILAAGIAAPALTAFGGAFVAELTGKPFWPNWLRWFAGHGLGALAFTPLFALLLRGDVAYWRQNASRSRVIEAVAALCSVLAVTFLVFSQDRLPLLFLPFLPMIIATFRLGRFGAALSVTILTLVGSYYTLLDAGPIALMGDDLGGRLQFLQFYLAITVLTVLPVAADLARRKQVHEALRDSEARYRLLTAKSSDIVMNLDADGCIRFVSPSVRALGGYEPEELMGTNAMDLVHADDREAVRQAHLDALRSPETPFIVDYRASRSDGAETWMETHTQGVRDEDGRVSGVVSVIRDVSHRKAREEMLAIEAQTDPLTGLLNRRGFARCVEKNAATSDTCRLAVFDIDRFKQVNDTYGHAAGDEVLRTFARVARAAVRENDKVGRLGGEEFAVLLTDSTLEQAMMICERLRQSMEREVTTVKGQSIRVTVSGGIARIVDGEDIQSTLSAADMALYEAKRAGRNQLALAA</sequence>
<dbReference type="SUPFAM" id="SSF55073">
    <property type="entry name" value="Nucleotide cyclase"/>
    <property type="match status" value="1"/>
</dbReference>
<feature type="transmembrane region" description="Helical" evidence="8">
    <location>
        <begin position="104"/>
        <end position="127"/>
    </location>
</feature>
<dbReference type="EMBL" id="CP092471">
    <property type="protein sequence ID" value="UVI39924.1"/>
    <property type="molecule type" value="Genomic_DNA"/>
</dbReference>
<dbReference type="SMART" id="SM00091">
    <property type="entry name" value="PAS"/>
    <property type="match status" value="1"/>
</dbReference>
<comment type="catalytic activity">
    <reaction evidence="7">
        <text>2 GTP = 3',3'-c-di-GMP + 2 diphosphate</text>
        <dbReference type="Rhea" id="RHEA:24898"/>
        <dbReference type="ChEBI" id="CHEBI:33019"/>
        <dbReference type="ChEBI" id="CHEBI:37565"/>
        <dbReference type="ChEBI" id="CHEBI:58805"/>
        <dbReference type="EC" id="2.7.7.65"/>
    </reaction>
</comment>
<evidence type="ECO:0000313" key="13">
    <source>
        <dbReference type="Proteomes" id="UP001065265"/>
    </source>
</evidence>
<dbReference type="CDD" id="cd00130">
    <property type="entry name" value="PAS"/>
    <property type="match status" value="1"/>
</dbReference>
<dbReference type="Gene3D" id="3.30.450.20">
    <property type="entry name" value="PAS domain"/>
    <property type="match status" value="1"/>
</dbReference>
<dbReference type="PANTHER" id="PTHR45138">
    <property type="entry name" value="REGULATORY COMPONENTS OF SENSORY TRANSDUCTION SYSTEM"/>
    <property type="match status" value="1"/>
</dbReference>
<dbReference type="InterPro" id="IPR050469">
    <property type="entry name" value="Diguanylate_Cyclase"/>
</dbReference>
<dbReference type="GO" id="GO:0052621">
    <property type="term" value="F:diguanylate cyclase activity"/>
    <property type="evidence" value="ECO:0007669"/>
    <property type="project" value="UniProtKB-EC"/>
</dbReference>
<dbReference type="InterPro" id="IPR043128">
    <property type="entry name" value="Rev_trsase/Diguanyl_cyclase"/>
</dbReference>
<dbReference type="PROSITE" id="PS50113">
    <property type="entry name" value="PAC"/>
    <property type="match status" value="1"/>
</dbReference>
<feature type="transmembrane region" description="Helical" evidence="8">
    <location>
        <begin position="72"/>
        <end position="92"/>
    </location>
</feature>
<dbReference type="InterPro" id="IPR007895">
    <property type="entry name" value="MASE1"/>
</dbReference>
<dbReference type="InterPro" id="IPR000700">
    <property type="entry name" value="PAS-assoc_C"/>
</dbReference>
<dbReference type="RefSeq" id="WP_265559737.1">
    <property type="nucleotide sequence ID" value="NZ_CP092471.1"/>
</dbReference>
<feature type="transmembrane region" description="Helical" evidence="8">
    <location>
        <begin position="177"/>
        <end position="195"/>
    </location>
</feature>
<proteinExistence type="predicted"/>
<evidence type="ECO:0000259" key="10">
    <source>
        <dbReference type="PROSITE" id="PS50113"/>
    </source>
</evidence>
<feature type="transmembrane region" description="Helical" evidence="8">
    <location>
        <begin position="6"/>
        <end position="34"/>
    </location>
</feature>
<keyword evidence="6 8" id="KW-0472">Membrane</keyword>
<dbReference type="NCBIfam" id="TIGR00229">
    <property type="entry name" value="sensory_box"/>
    <property type="match status" value="1"/>
</dbReference>
<dbReference type="InterPro" id="IPR035965">
    <property type="entry name" value="PAS-like_dom_sf"/>
</dbReference>
<comment type="subcellular location">
    <subcellularLocation>
        <location evidence="1">Cell membrane</location>
        <topology evidence="1">Multi-pass membrane protein</topology>
    </subcellularLocation>
</comment>
<evidence type="ECO:0000259" key="9">
    <source>
        <dbReference type="PROSITE" id="PS50112"/>
    </source>
</evidence>
<dbReference type="InterPro" id="IPR029787">
    <property type="entry name" value="Nucleotide_cyclase"/>
</dbReference>
<feature type="domain" description="PAS" evidence="9">
    <location>
        <begin position="289"/>
        <end position="359"/>
    </location>
</feature>
<dbReference type="SMART" id="SM00086">
    <property type="entry name" value="PAC"/>
    <property type="match status" value="1"/>
</dbReference>
<dbReference type="InterPro" id="IPR013655">
    <property type="entry name" value="PAS_fold_3"/>
</dbReference>
<keyword evidence="13" id="KW-1185">Reference proteome</keyword>
<keyword evidence="4 8" id="KW-0812">Transmembrane</keyword>
<evidence type="ECO:0000313" key="12">
    <source>
        <dbReference type="EMBL" id="UVI39924.1"/>
    </source>
</evidence>
<organism evidence="12 13">
    <name type="scientific">Qipengyuania spongiae</name>
    <dbReference type="NCBI Taxonomy" id="2909673"/>
    <lineage>
        <taxon>Bacteria</taxon>
        <taxon>Pseudomonadati</taxon>
        <taxon>Pseudomonadota</taxon>
        <taxon>Alphaproteobacteria</taxon>
        <taxon>Sphingomonadales</taxon>
        <taxon>Erythrobacteraceae</taxon>
        <taxon>Qipengyuania</taxon>
    </lineage>
</organism>
<evidence type="ECO:0000256" key="3">
    <source>
        <dbReference type="ARBA" id="ARBA00022475"/>
    </source>
</evidence>
<dbReference type="PROSITE" id="PS50887">
    <property type="entry name" value="GGDEF"/>
    <property type="match status" value="1"/>
</dbReference>
<dbReference type="Pfam" id="PF00990">
    <property type="entry name" value="GGDEF"/>
    <property type="match status" value="1"/>
</dbReference>
<dbReference type="InterPro" id="IPR001610">
    <property type="entry name" value="PAC"/>
</dbReference>
<keyword evidence="12" id="KW-0548">Nucleotidyltransferase</keyword>
<feature type="domain" description="GGDEF" evidence="11">
    <location>
        <begin position="443"/>
        <end position="574"/>
    </location>
</feature>
<dbReference type="Gene3D" id="3.30.70.270">
    <property type="match status" value="1"/>
</dbReference>
<evidence type="ECO:0000256" key="2">
    <source>
        <dbReference type="ARBA" id="ARBA00012528"/>
    </source>
</evidence>
<dbReference type="Proteomes" id="UP001065265">
    <property type="component" value="Chromosome"/>
</dbReference>
<dbReference type="PANTHER" id="PTHR45138:SF9">
    <property type="entry name" value="DIGUANYLATE CYCLASE DGCM-RELATED"/>
    <property type="match status" value="1"/>
</dbReference>
<dbReference type="EC" id="2.7.7.65" evidence="2"/>
<evidence type="ECO:0000256" key="5">
    <source>
        <dbReference type="ARBA" id="ARBA00022989"/>
    </source>
</evidence>
<gene>
    <name evidence="12" type="ORF">L1F33_02895</name>
</gene>
<evidence type="ECO:0000259" key="11">
    <source>
        <dbReference type="PROSITE" id="PS50887"/>
    </source>
</evidence>
<keyword evidence="5 8" id="KW-1133">Transmembrane helix</keyword>
<dbReference type="InterPro" id="IPR000160">
    <property type="entry name" value="GGDEF_dom"/>
</dbReference>
<feature type="transmembrane region" description="Helical" evidence="8">
    <location>
        <begin position="224"/>
        <end position="246"/>
    </location>
</feature>
<dbReference type="PROSITE" id="PS50112">
    <property type="entry name" value="PAS"/>
    <property type="match status" value="1"/>
</dbReference>
<protein>
    <recommendedName>
        <fullName evidence="2">diguanylate cyclase</fullName>
        <ecNumber evidence="2">2.7.7.65</ecNumber>
    </recommendedName>
</protein>
<keyword evidence="3" id="KW-1003">Cell membrane</keyword>
<dbReference type="CDD" id="cd01949">
    <property type="entry name" value="GGDEF"/>
    <property type="match status" value="1"/>
</dbReference>
<dbReference type="Pfam" id="PF08447">
    <property type="entry name" value="PAS_3"/>
    <property type="match status" value="1"/>
</dbReference>
<reference evidence="12" key="1">
    <citation type="submission" date="2022-02" db="EMBL/GenBank/DDBJ databases">
        <title>Qipengyuania spongiae sp. nov., isolated from marine sponge.</title>
        <authorList>
            <person name="Li Z."/>
            <person name="Zhang M."/>
        </authorList>
    </citation>
    <scope>NUCLEOTIDE SEQUENCE</scope>
    <source>
        <strain evidence="12">PHS-Z21</strain>
    </source>
</reference>
<accession>A0ABY5T306</accession>
<evidence type="ECO:0000256" key="8">
    <source>
        <dbReference type="SAM" id="Phobius"/>
    </source>
</evidence>
<name>A0ABY5T306_9SPHN</name>
<feature type="transmembrane region" description="Helical" evidence="8">
    <location>
        <begin position="258"/>
        <end position="277"/>
    </location>
</feature>
<evidence type="ECO:0000256" key="4">
    <source>
        <dbReference type="ARBA" id="ARBA00022692"/>
    </source>
</evidence>
<feature type="transmembrane region" description="Helical" evidence="8">
    <location>
        <begin position="139"/>
        <end position="161"/>
    </location>
</feature>
<dbReference type="InterPro" id="IPR000014">
    <property type="entry name" value="PAS"/>
</dbReference>
<dbReference type="SMART" id="SM00267">
    <property type="entry name" value="GGDEF"/>
    <property type="match status" value="1"/>
</dbReference>
<dbReference type="NCBIfam" id="TIGR00254">
    <property type="entry name" value="GGDEF"/>
    <property type="match status" value="1"/>
</dbReference>
<evidence type="ECO:0000256" key="7">
    <source>
        <dbReference type="ARBA" id="ARBA00034247"/>
    </source>
</evidence>
<evidence type="ECO:0000256" key="6">
    <source>
        <dbReference type="ARBA" id="ARBA00023136"/>
    </source>
</evidence>
<feature type="transmembrane region" description="Helical" evidence="8">
    <location>
        <begin position="46"/>
        <end position="66"/>
    </location>
</feature>
<dbReference type="SUPFAM" id="SSF55785">
    <property type="entry name" value="PYP-like sensor domain (PAS domain)"/>
    <property type="match status" value="1"/>
</dbReference>
<feature type="domain" description="PAC" evidence="10">
    <location>
        <begin position="363"/>
        <end position="415"/>
    </location>
</feature>
<dbReference type="Pfam" id="PF05231">
    <property type="entry name" value="MASE1"/>
    <property type="match status" value="1"/>
</dbReference>
<evidence type="ECO:0000256" key="1">
    <source>
        <dbReference type="ARBA" id="ARBA00004651"/>
    </source>
</evidence>